<accession>A0ABY6BGY4</accession>
<reference evidence="2" key="1">
    <citation type="submission" date="2022-09" db="EMBL/GenBank/DDBJ databases">
        <title>Tahibacter sp. nov., isolated from a fresh water.</title>
        <authorList>
            <person name="Baek J.H."/>
            <person name="Lee J.K."/>
            <person name="Kim J.M."/>
            <person name="Jeon C.O."/>
        </authorList>
    </citation>
    <scope>NUCLEOTIDE SEQUENCE</scope>
    <source>
        <strain evidence="2">W38</strain>
    </source>
</reference>
<proteinExistence type="predicted"/>
<dbReference type="Pfam" id="PF01370">
    <property type="entry name" value="Epimerase"/>
    <property type="match status" value="1"/>
</dbReference>
<dbReference type="RefSeq" id="WP_261694098.1">
    <property type="nucleotide sequence ID" value="NZ_CP104694.1"/>
</dbReference>
<dbReference type="InterPro" id="IPR001509">
    <property type="entry name" value="Epimerase_deHydtase"/>
</dbReference>
<dbReference type="InterPro" id="IPR036291">
    <property type="entry name" value="NAD(P)-bd_dom_sf"/>
</dbReference>
<organism evidence="2 3">
    <name type="scientific">Tahibacter amnicola</name>
    <dbReference type="NCBI Taxonomy" id="2976241"/>
    <lineage>
        <taxon>Bacteria</taxon>
        <taxon>Pseudomonadati</taxon>
        <taxon>Pseudomonadota</taxon>
        <taxon>Gammaproteobacteria</taxon>
        <taxon>Lysobacterales</taxon>
        <taxon>Rhodanobacteraceae</taxon>
        <taxon>Tahibacter</taxon>
    </lineage>
</organism>
<dbReference type="Proteomes" id="UP001064632">
    <property type="component" value="Chromosome"/>
</dbReference>
<dbReference type="Gene3D" id="3.40.50.720">
    <property type="entry name" value="NAD(P)-binding Rossmann-like Domain"/>
    <property type="match status" value="1"/>
</dbReference>
<protein>
    <submittedName>
        <fullName evidence="2">NAD-dependent epimerase/dehydratase family protein</fullName>
    </submittedName>
</protein>
<gene>
    <name evidence="2" type="ORF">N4264_20605</name>
</gene>
<keyword evidence="3" id="KW-1185">Reference proteome</keyword>
<dbReference type="PANTHER" id="PTHR43245:SF24">
    <property type="entry name" value="DEHYDROGENASE"/>
    <property type="match status" value="1"/>
</dbReference>
<name>A0ABY6BGY4_9GAMM</name>
<evidence type="ECO:0000259" key="1">
    <source>
        <dbReference type="Pfam" id="PF01370"/>
    </source>
</evidence>
<evidence type="ECO:0000313" key="3">
    <source>
        <dbReference type="Proteomes" id="UP001064632"/>
    </source>
</evidence>
<evidence type="ECO:0000313" key="2">
    <source>
        <dbReference type="EMBL" id="UXI67122.1"/>
    </source>
</evidence>
<dbReference type="PANTHER" id="PTHR43245">
    <property type="entry name" value="BIFUNCTIONAL POLYMYXIN RESISTANCE PROTEIN ARNA"/>
    <property type="match status" value="1"/>
</dbReference>
<dbReference type="InterPro" id="IPR050177">
    <property type="entry name" value="Lipid_A_modif_metabolic_enz"/>
</dbReference>
<dbReference type="SUPFAM" id="SSF51735">
    <property type="entry name" value="NAD(P)-binding Rossmann-fold domains"/>
    <property type="match status" value="1"/>
</dbReference>
<feature type="domain" description="NAD-dependent epimerase/dehydratase" evidence="1">
    <location>
        <begin position="3"/>
        <end position="216"/>
    </location>
</feature>
<dbReference type="EMBL" id="CP104694">
    <property type="protein sequence ID" value="UXI67122.1"/>
    <property type="molecule type" value="Genomic_DNA"/>
</dbReference>
<sequence>MKILVTGASGFVGGALMHRFGGRDDVRVHGVARRGAACANYTTADLSRPFDVPFDPDVVIHAAARSSPWGRRGEFHQQNVEATRQVIAFCRRRSVRKLVYISSSSVFYRNVDQVGITESSPIGPDFVNEYAATKYAGEELVRGFEGQWAILRPRAVFGPGDTVVFPRILAAARQGRLPIIARRDEAPVLGDLIYIDTLSDYIFAAATREDVTGTFNLTNDEPVAILPFLLDVLDRLGLPRPRRRVSVGAAMVAARLSEITCRLLPFLGEPPVTRFGVGVFAYSKTFNVAKMREVLGAPSVSLSDGVERFVHWQRQSWA</sequence>